<dbReference type="Proteomes" id="UP000198552">
    <property type="component" value="Unassembled WGS sequence"/>
</dbReference>
<dbReference type="CDD" id="cd13638">
    <property type="entry name" value="PBP2_EcProx_like"/>
    <property type="match status" value="1"/>
</dbReference>
<keyword evidence="4" id="KW-1185">Reference proteome</keyword>
<dbReference type="InterPro" id="IPR007210">
    <property type="entry name" value="ABC_Gly_betaine_transp_sub-bd"/>
</dbReference>
<organism evidence="3 4">
    <name type="scientific">Oryzisolibacter propanilivorax</name>
    <dbReference type="NCBI Taxonomy" id="1527607"/>
    <lineage>
        <taxon>Bacteria</taxon>
        <taxon>Pseudomonadati</taxon>
        <taxon>Pseudomonadota</taxon>
        <taxon>Betaproteobacteria</taxon>
        <taxon>Burkholderiales</taxon>
        <taxon>Comamonadaceae</taxon>
        <taxon>Oryzisolibacter</taxon>
    </lineage>
</organism>
<dbReference type="SUPFAM" id="SSF53850">
    <property type="entry name" value="Periplasmic binding protein-like II"/>
    <property type="match status" value="1"/>
</dbReference>
<feature type="domain" description="ABC-type glycine betaine transport system substrate-binding" evidence="2">
    <location>
        <begin position="60"/>
        <end position="337"/>
    </location>
</feature>
<dbReference type="AlphaFoldDB" id="A0A1G9TFA1"/>
<dbReference type="Gene3D" id="3.40.190.100">
    <property type="entry name" value="Glycine betaine-binding periplasmic protein, domain 2"/>
    <property type="match status" value="1"/>
</dbReference>
<dbReference type="GO" id="GO:0043190">
    <property type="term" value="C:ATP-binding cassette (ABC) transporter complex"/>
    <property type="evidence" value="ECO:0007669"/>
    <property type="project" value="InterPro"/>
</dbReference>
<reference evidence="4" key="1">
    <citation type="submission" date="2016-10" db="EMBL/GenBank/DDBJ databases">
        <authorList>
            <person name="Varghese N."/>
            <person name="Submissions S."/>
        </authorList>
    </citation>
    <scope>NUCLEOTIDE SEQUENCE [LARGE SCALE GENOMIC DNA]</scope>
    <source>
        <strain evidence="4">EPL6</strain>
    </source>
</reference>
<accession>A0A1G9TFA1</accession>
<dbReference type="EMBL" id="FNHP01000006">
    <property type="protein sequence ID" value="SDM46377.1"/>
    <property type="molecule type" value="Genomic_DNA"/>
</dbReference>
<dbReference type="NCBIfam" id="NF008334">
    <property type="entry name" value="PRK11119.1"/>
    <property type="match status" value="1"/>
</dbReference>
<dbReference type="Gene3D" id="3.40.190.10">
    <property type="entry name" value="Periplasmic binding protein-like II"/>
    <property type="match status" value="1"/>
</dbReference>
<feature type="signal peptide" evidence="1">
    <location>
        <begin position="1"/>
        <end position="44"/>
    </location>
</feature>
<name>A0A1G9TFA1_9BURK</name>
<evidence type="ECO:0000259" key="2">
    <source>
        <dbReference type="Pfam" id="PF04069"/>
    </source>
</evidence>
<gene>
    <name evidence="3" type="ORF">SAMN05428957_10695</name>
</gene>
<proteinExistence type="predicted"/>
<evidence type="ECO:0000313" key="3">
    <source>
        <dbReference type="EMBL" id="SDM46377.1"/>
    </source>
</evidence>
<sequence>MTYHMTFSATPFPAAHAAPRKLRIALATAATGMALMCAGTAAWAAGDLPGKGVTVQPLKSSLAEETFQTTLVMKALEKLGYTVQPIKEVEYPTAHIAIANGDATFMADHWNHQHADYYKNAGGDAKLYRKGVFSDNAAQGYLIDKKTADQYKIHNIEQFKDPKIAKLFDTDGDGKADLTGCTPGWGCEVMIEHQLDAYGLRPTVTHQQGTYSALMADTITRYKAGKPILYYTWTPYWVSNVLKPGKDVVWLEVPFSSLPGEQKGLDTKLPNGKNYGFVVNSQHIVANKAFTEAHPDAAKLFALMQLPVGDINAQNHLMSQGQSKPADIERHVNGWIKAHQKTFDGWIDQAKAAAK</sequence>
<dbReference type="STRING" id="1527607.SAMN05428957_10695"/>
<dbReference type="Pfam" id="PF04069">
    <property type="entry name" value="OpuAC"/>
    <property type="match status" value="1"/>
</dbReference>
<evidence type="ECO:0000313" key="4">
    <source>
        <dbReference type="Proteomes" id="UP000198552"/>
    </source>
</evidence>
<feature type="chain" id="PRO_5011696033" evidence="1">
    <location>
        <begin position="45"/>
        <end position="355"/>
    </location>
</feature>
<keyword evidence="1" id="KW-0732">Signal</keyword>
<dbReference type="GO" id="GO:0022857">
    <property type="term" value="F:transmembrane transporter activity"/>
    <property type="evidence" value="ECO:0007669"/>
    <property type="project" value="InterPro"/>
</dbReference>
<protein>
    <submittedName>
        <fullName evidence="3">Glycine betaine/proline transport system substrate-binding protein</fullName>
    </submittedName>
</protein>
<evidence type="ECO:0000256" key="1">
    <source>
        <dbReference type="SAM" id="SignalP"/>
    </source>
</evidence>